<dbReference type="AlphaFoldDB" id="A0A173VKM8"/>
<evidence type="ECO:0000256" key="6">
    <source>
        <dbReference type="ARBA" id="ARBA00022603"/>
    </source>
</evidence>
<protein>
    <recommendedName>
        <fullName evidence="4">tRNA (guanine(46)-N(7))-methyltransferase</fullName>
        <ecNumber evidence="4">2.1.1.33</ecNumber>
    </recommendedName>
</protein>
<dbReference type="InterPro" id="IPR014008">
    <property type="entry name" value="Cbl_synth_MTase_CbiT"/>
</dbReference>
<name>A0A173VKM8_9FIRM</name>
<dbReference type="PANTHER" id="PTHR43182">
    <property type="entry name" value="COBALT-PRECORRIN-6B C(15)-METHYLTRANSFERASE (DECARBOXYLATING)"/>
    <property type="match status" value="1"/>
</dbReference>
<dbReference type="SUPFAM" id="SSF53335">
    <property type="entry name" value="S-adenosyl-L-methionine-dependent methyltransferases"/>
    <property type="match status" value="1"/>
</dbReference>
<dbReference type="STRING" id="166486.ERS852572_03128"/>
<organism evidence="11 12">
    <name type="scientific">Roseburia intestinalis</name>
    <dbReference type="NCBI Taxonomy" id="166486"/>
    <lineage>
        <taxon>Bacteria</taxon>
        <taxon>Bacillati</taxon>
        <taxon>Bacillota</taxon>
        <taxon>Clostridia</taxon>
        <taxon>Lachnospirales</taxon>
        <taxon>Lachnospiraceae</taxon>
        <taxon>Roseburia</taxon>
    </lineage>
</organism>
<dbReference type="CDD" id="cd02440">
    <property type="entry name" value="AdoMet_MTases"/>
    <property type="match status" value="1"/>
</dbReference>
<evidence type="ECO:0000256" key="7">
    <source>
        <dbReference type="ARBA" id="ARBA00022679"/>
    </source>
</evidence>
<dbReference type="PaxDb" id="166486-ERS852572_03128"/>
<dbReference type="RefSeq" id="WP_055195586.1">
    <property type="nucleotide sequence ID" value="NZ_CABIYH010000028.1"/>
</dbReference>
<evidence type="ECO:0000256" key="2">
    <source>
        <dbReference type="ARBA" id="ARBA00003015"/>
    </source>
</evidence>
<dbReference type="Pfam" id="PF00590">
    <property type="entry name" value="TP_methylase"/>
    <property type="match status" value="1"/>
</dbReference>
<dbReference type="Pfam" id="PF02571">
    <property type="entry name" value="CbiJ"/>
    <property type="match status" value="1"/>
</dbReference>
<proteinExistence type="predicted"/>
<evidence type="ECO:0000313" key="11">
    <source>
        <dbReference type="EMBL" id="CUN27791.1"/>
    </source>
</evidence>
<evidence type="ECO:0000256" key="3">
    <source>
        <dbReference type="ARBA" id="ARBA00004953"/>
    </source>
</evidence>
<comment type="pathway">
    <text evidence="3">Cofactor biosynthesis; adenosylcobalamin biosynthesis.</text>
</comment>
<evidence type="ECO:0000256" key="1">
    <source>
        <dbReference type="ARBA" id="ARBA00000142"/>
    </source>
</evidence>
<comment type="function">
    <text evidence="2">Catalyzes the formation of N(7)-methylguanine at position 46 (m7G46) in tRNA.</text>
</comment>
<dbReference type="InterPro" id="IPR035996">
    <property type="entry name" value="4pyrrol_Methylase_sf"/>
</dbReference>
<dbReference type="CDD" id="cd11644">
    <property type="entry name" value="Precorrin-6Y-MT"/>
    <property type="match status" value="1"/>
</dbReference>
<dbReference type="EC" id="2.1.1.33" evidence="4"/>
<reference evidence="11 12" key="1">
    <citation type="submission" date="2015-09" db="EMBL/GenBank/DDBJ databases">
        <authorList>
            <consortium name="Pathogen Informatics"/>
        </authorList>
    </citation>
    <scope>NUCLEOTIDE SEQUENCE [LARGE SCALE GENOMIC DNA]</scope>
    <source>
        <strain evidence="11 12">2789STDY5834960</strain>
    </source>
</reference>
<dbReference type="Gene3D" id="3.40.1010.10">
    <property type="entry name" value="Cobalt-precorrin-4 Transmethylase, Domain 1"/>
    <property type="match status" value="1"/>
</dbReference>
<dbReference type="PROSITE" id="PS51014">
    <property type="entry name" value="COBK_CBIJ"/>
    <property type="match status" value="1"/>
</dbReference>
<dbReference type="InterPro" id="IPR012818">
    <property type="entry name" value="CbiE"/>
</dbReference>
<gene>
    <name evidence="11" type="primary">cbiT</name>
    <name evidence="11" type="ORF">ERS852572_03128</name>
</gene>
<dbReference type="GO" id="GO:0008276">
    <property type="term" value="F:protein methyltransferase activity"/>
    <property type="evidence" value="ECO:0007669"/>
    <property type="project" value="InterPro"/>
</dbReference>
<dbReference type="InterPro" id="IPR003358">
    <property type="entry name" value="tRNA_(Gua-N-7)_MeTrfase_Trmb"/>
</dbReference>
<dbReference type="NCBIfam" id="TIGR00715">
    <property type="entry name" value="precor6x_red"/>
    <property type="match status" value="1"/>
</dbReference>
<dbReference type="OrthoDB" id="9780707at2"/>
<keyword evidence="5" id="KW-0169">Cobalamin biosynthesis</keyword>
<dbReference type="Gene3D" id="3.30.950.10">
    <property type="entry name" value="Methyltransferase, Cobalt-precorrin-4 Transmethylase, Domain 2"/>
    <property type="match status" value="1"/>
</dbReference>
<keyword evidence="8" id="KW-0949">S-adenosyl-L-methionine</keyword>
<dbReference type="InterPro" id="IPR029063">
    <property type="entry name" value="SAM-dependent_MTases_sf"/>
</dbReference>
<dbReference type="NCBIfam" id="TIGR02467">
    <property type="entry name" value="CbiE"/>
    <property type="match status" value="1"/>
</dbReference>
<dbReference type="GO" id="GO:0016994">
    <property type="term" value="F:precorrin-6A reductase activity"/>
    <property type="evidence" value="ECO:0007669"/>
    <property type="project" value="InterPro"/>
</dbReference>
<evidence type="ECO:0000256" key="5">
    <source>
        <dbReference type="ARBA" id="ARBA00022573"/>
    </source>
</evidence>
<dbReference type="InterPro" id="IPR050714">
    <property type="entry name" value="Cobalamin_biosynth_MTase"/>
</dbReference>
<evidence type="ECO:0000256" key="9">
    <source>
        <dbReference type="ARBA" id="ARBA00022694"/>
    </source>
</evidence>
<accession>A0A173VKM8</accession>
<evidence type="ECO:0000259" key="10">
    <source>
        <dbReference type="Pfam" id="PF00590"/>
    </source>
</evidence>
<dbReference type="Gene3D" id="3.40.50.150">
    <property type="entry name" value="Vaccinia Virus protein VP39"/>
    <property type="match status" value="1"/>
</dbReference>
<dbReference type="InterPro" id="IPR014776">
    <property type="entry name" value="4pyrrole_Mease_sub2"/>
</dbReference>
<evidence type="ECO:0000313" key="12">
    <source>
        <dbReference type="Proteomes" id="UP000095350"/>
    </source>
</evidence>
<feature type="domain" description="Tetrapyrrole methylase" evidence="10">
    <location>
        <begin position="266"/>
        <end position="458"/>
    </location>
</feature>
<dbReference type="InterPro" id="IPR000878">
    <property type="entry name" value="4pyrrol_Mease"/>
</dbReference>
<keyword evidence="9" id="KW-0819">tRNA processing</keyword>
<comment type="catalytic activity">
    <reaction evidence="1">
        <text>guanosine(46) in tRNA + S-adenosyl-L-methionine = N(7)-methylguanosine(46) in tRNA + S-adenosyl-L-homocysteine</text>
        <dbReference type="Rhea" id="RHEA:42708"/>
        <dbReference type="Rhea" id="RHEA-COMP:10188"/>
        <dbReference type="Rhea" id="RHEA-COMP:10189"/>
        <dbReference type="ChEBI" id="CHEBI:57856"/>
        <dbReference type="ChEBI" id="CHEBI:59789"/>
        <dbReference type="ChEBI" id="CHEBI:74269"/>
        <dbReference type="ChEBI" id="CHEBI:74480"/>
        <dbReference type="EC" id="2.1.1.33"/>
    </reaction>
</comment>
<dbReference type="Proteomes" id="UP000095350">
    <property type="component" value="Unassembled WGS sequence"/>
</dbReference>
<sequence>MKRILIFSGTTEGRQLADILDASGICADVCVATEYGHEVMTEGQYRNIYTGRLTEEEMKEFMQKGDYAAIVDATHPYAVVVSSNIRQASAQAGLPYYRLRRTLQSAGDDSDVIYIKSQQECVRALEQTSGNILLTTGSKELHCYCENEALRERLFVRVLPGTESIEICHKNGILGRQIIAMQGPFSEEMNLALLHQYQIRYMVTKESGASGGFSEKISAAKKAGVSVFVIENPEAENGEQKENLEEILQEIERLTGKHIRRKQMQVSLVGIGMGNTKLITEEAAERIKGADLLFGAKRLLDAVPAQWNVAAERLPYYLAKDILPCLDDAGEKSGKAIFHAVILFSGDTGFYSGAEKMVQALQGRENTEVSVCPGISSVSYLAARSGNSWQDAKIVSLHGTDQMERLIKTAGMREKVFVITSGVSDVREIGKRLIECGLKETTVTVGYALSYPAEQIKTLSPEECMQLTDEGLYTCLIQNQGISGEKKNSDPKFLTHGLPDDAFCRDKVPMTKEEVREAAICKMHLTPDAVVYDIGSGTGSIAVEMARLSDNLTVYAIERKQEAVALIEKNCTKYGLANVKVICGEAPGALTGLPVPTHAFIGGSNGSLKEILTDLYRKNPRMRVVVTAITLETVGAVSSILNEFPVEQEEIIQMSVSRAKKAGRYHLMQAENPVFILSFYFAGGTES</sequence>
<keyword evidence="7 11" id="KW-0808">Transferase</keyword>
<dbReference type="SUPFAM" id="SSF53790">
    <property type="entry name" value="Tetrapyrrole methylase"/>
    <property type="match status" value="1"/>
</dbReference>
<dbReference type="UniPathway" id="UPA00148"/>
<dbReference type="InterPro" id="IPR014777">
    <property type="entry name" value="4pyrrole_Mease_sub1"/>
</dbReference>
<evidence type="ECO:0000256" key="4">
    <source>
        <dbReference type="ARBA" id="ARBA00011977"/>
    </source>
</evidence>
<dbReference type="Pfam" id="PF02390">
    <property type="entry name" value="Methyltransf_4"/>
    <property type="match status" value="1"/>
</dbReference>
<dbReference type="GO" id="GO:0032259">
    <property type="term" value="P:methylation"/>
    <property type="evidence" value="ECO:0007669"/>
    <property type="project" value="UniProtKB-KW"/>
</dbReference>
<dbReference type="InterPro" id="IPR003723">
    <property type="entry name" value="Precorrin-6x_reduct"/>
</dbReference>
<keyword evidence="6 11" id="KW-0489">Methyltransferase</keyword>
<dbReference type="PANTHER" id="PTHR43182:SF1">
    <property type="entry name" value="COBALT-PRECORRIN-7 C(5)-METHYLTRANSFERASE"/>
    <property type="match status" value="1"/>
</dbReference>
<dbReference type="NCBIfam" id="TIGR02469">
    <property type="entry name" value="CbiT"/>
    <property type="match status" value="1"/>
</dbReference>
<dbReference type="GO" id="GO:0009236">
    <property type="term" value="P:cobalamin biosynthetic process"/>
    <property type="evidence" value="ECO:0007669"/>
    <property type="project" value="UniProtKB-UniPathway"/>
</dbReference>
<dbReference type="EMBL" id="CYXZ01000028">
    <property type="protein sequence ID" value="CUN27791.1"/>
    <property type="molecule type" value="Genomic_DNA"/>
</dbReference>
<evidence type="ECO:0000256" key="8">
    <source>
        <dbReference type="ARBA" id="ARBA00022691"/>
    </source>
</evidence>